<dbReference type="Proteomes" id="UP000430120">
    <property type="component" value="Unassembled WGS sequence"/>
</dbReference>
<organism evidence="1 2">
    <name type="scientific">Ideonella dechloratans</name>
    <dbReference type="NCBI Taxonomy" id="36863"/>
    <lineage>
        <taxon>Bacteria</taxon>
        <taxon>Pseudomonadati</taxon>
        <taxon>Pseudomonadota</taxon>
        <taxon>Betaproteobacteria</taxon>
        <taxon>Burkholderiales</taxon>
        <taxon>Sphaerotilaceae</taxon>
        <taxon>Ideonella</taxon>
    </lineage>
</organism>
<dbReference type="RefSeq" id="WP_151126075.1">
    <property type="nucleotide sequence ID" value="NZ_VZPB01000130.1"/>
</dbReference>
<dbReference type="InterPro" id="IPR031325">
    <property type="entry name" value="RHS_repeat"/>
</dbReference>
<feature type="non-terminal residue" evidence="1">
    <location>
        <position position="242"/>
    </location>
</feature>
<dbReference type="NCBIfam" id="TIGR01643">
    <property type="entry name" value="YD_repeat_2x"/>
    <property type="match status" value="1"/>
</dbReference>
<dbReference type="AlphaFoldDB" id="A0A643F185"/>
<accession>A0A643F185</accession>
<comment type="caution">
    <text evidence="1">The sequence shown here is derived from an EMBL/GenBank/DDBJ whole genome shotgun (WGS) entry which is preliminary data.</text>
</comment>
<dbReference type="EMBL" id="VZPB01000130">
    <property type="protein sequence ID" value="KAB0571556.1"/>
    <property type="molecule type" value="Genomic_DNA"/>
</dbReference>
<dbReference type="InterPro" id="IPR006530">
    <property type="entry name" value="YD"/>
</dbReference>
<gene>
    <name evidence="1" type="ORF">F7Q92_21375</name>
</gene>
<sequence>KATYTYNTDGTLKTVKDGRDNVTTFSNYKRGLPQKITYADNKYQQAVVNDLGLITSLTNEALTTTSYDYDAAGRLKSITYPTGDAVTYNNTTLVFEPVTTAEYGLPAGHWRQTVTTGNGVTKNYFDALWRKRVTLSQDTAVASTLRAALTQYDSDGRVTFQGYPQATVPSITDTPKGTTTVYDPLGRETSRTIDTELSPAQRTATNVYQSGFTTQTKDFNGNVSTSSFQAYDNPDKAVLAGL</sequence>
<dbReference type="OrthoDB" id="8552614at2"/>
<dbReference type="Pfam" id="PF05593">
    <property type="entry name" value="RHS_repeat"/>
    <property type="match status" value="1"/>
</dbReference>
<reference evidence="1 2" key="1">
    <citation type="submission" date="2019-09" db="EMBL/GenBank/DDBJ databases">
        <title>Draft genome sequences of 48 bacterial type strains from the CCUG.</title>
        <authorList>
            <person name="Tunovic T."/>
            <person name="Pineiro-Iglesias B."/>
            <person name="Unosson C."/>
            <person name="Inganas E."/>
            <person name="Ohlen M."/>
            <person name="Cardew S."/>
            <person name="Jensie-Markopoulos S."/>
            <person name="Salva-Serra F."/>
            <person name="Jaen-Luchoro D."/>
            <person name="Karlsson R."/>
            <person name="Svensson-Stadler L."/>
            <person name="Chun J."/>
            <person name="Moore E."/>
        </authorList>
    </citation>
    <scope>NUCLEOTIDE SEQUENCE [LARGE SCALE GENOMIC DNA]</scope>
    <source>
        <strain evidence="1 2">CCUG 30977</strain>
    </source>
</reference>
<proteinExistence type="predicted"/>
<protein>
    <submittedName>
        <fullName evidence="1">RHS repeat protein</fullName>
    </submittedName>
</protein>
<feature type="non-terminal residue" evidence="1">
    <location>
        <position position="1"/>
    </location>
</feature>
<dbReference type="Gene3D" id="2.180.10.10">
    <property type="entry name" value="RHS repeat-associated core"/>
    <property type="match status" value="1"/>
</dbReference>
<evidence type="ECO:0000313" key="1">
    <source>
        <dbReference type="EMBL" id="KAB0571556.1"/>
    </source>
</evidence>
<evidence type="ECO:0000313" key="2">
    <source>
        <dbReference type="Proteomes" id="UP000430120"/>
    </source>
</evidence>
<keyword evidence="2" id="KW-1185">Reference proteome</keyword>
<name>A0A643F185_IDEDE</name>